<name>A0ABS7J055_9SPHN</name>
<accession>A0ABS7J055</accession>
<gene>
    <name evidence="1" type="ORF">K3152_04170</name>
</gene>
<sequence length="319" mass="34614">MMDRPFAMDELDKPAGGDLRHALLQGDAMLAGIEPILAHLLSAPDHSLFSDEIVARVRGMLADLARQVLRTQAEATGQKGRDAFAERHGEPLAEHFQASRALLSHCHALAIEWQLTERLESQIGLDPVLSPLMQRLVASSDSSTSGTAMAALAAQARFAQAQRRMELPLGELPGDLLHQMLLAWRRYCGETRSDAVQRAETKLRQSYDESNGRLSLFARLVGGPEGASALVLEEAGAGLFFTALAARSGQDREMAVLSSHARQTVRLALGLRAAGLEARRIDEILLRIHPGAAPVAGLEEIDEHKARGMLLDAAHRIGR</sequence>
<evidence type="ECO:0000313" key="1">
    <source>
        <dbReference type="EMBL" id="MBX7457434.1"/>
    </source>
</evidence>
<comment type="caution">
    <text evidence="1">The sequence shown here is derived from an EMBL/GenBank/DDBJ whole genome shotgun (WGS) entry which is preliminary data.</text>
</comment>
<organism evidence="1 2">
    <name type="scientific">Qipengyuania polymorpha</name>
    <dbReference type="NCBI Taxonomy" id="2867234"/>
    <lineage>
        <taxon>Bacteria</taxon>
        <taxon>Pseudomonadati</taxon>
        <taxon>Pseudomonadota</taxon>
        <taxon>Alphaproteobacteria</taxon>
        <taxon>Sphingomonadales</taxon>
        <taxon>Erythrobacteraceae</taxon>
        <taxon>Qipengyuania</taxon>
    </lineage>
</organism>
<protein>
    <recommendedName>
        <fullName evidence="3">DUF2336 domain-containing protein</fullName>
    </recommendedName>
</protein>
<proteinExistence type="predicted"/>
<keyword evidence="2" id="KW-1185">Reference proteome</keyword>
<dbReference type="RefSeq" id="WP_221572741.1">
    <property type="nucleotide sequence ID" value="NZ_JAIGNK010000001.1"/>
</dbReference>
<dbReference type="Proteomes" id="UP000783253">
    <property type="component" value="Unassembled WGS sequence"/>
</dbReference>
<reference evidence="1 2" key="1">
    <citation type="submission" date="2021-08" db="EMBL/GenBank/DDBJ databases">
        <title>Comparative Genomics Analysis of the Genus Qipengyuania Reveals Extensive Genetic Diversity and Metabolic Versatility, Including the Description of Fifteen Novel Species.</title>
        <authorList>
            <person name="Liu Y."/>
        </authorList>
    </citation>
    <scope>NUCLEOTIDE SEQUENCE [LARGE SCALE GENOMIC DNA]</scope>
    <source>
        <strain evidence="1 2">1NDH17</strain>
    </source>
</reference>
<evidence type="ECO:0000313" key="2">
    <source>
        <dbReference type="Proteomes" id="UP000783253"/>
    </source>
</evidence>
<dbReference type="EMBL" id="JAIGNK010000001">
    <property type="protein sequence ID" value="MBX7457434.1"/>
    <property type="molecule type" value="Genomic_DNA"/>
</dbReference>
<evidence type="ECO:0008006" key="3">
    <source>
        <dbReference type="Google" id="ProtNLM"/>
    </source>
</evidence>